<evidence type="ECO:0000259" key="4">
    <source>
        <dbReference type="Pfam" id="PF16040"/>
    </source>
</evidence>
<evidence type="ECO:0000256" key="3">
    <source>
        <dbReference type="ARBA" id="ARBA00022833"/>
    </source>
</evidence>
<evidence type="ECO:0000313" key="7">
    <source>
        <dbReference type="Proteomes" id="UP001558713"/>
    </source>
</evidence>
<keyword evidence="1" id="KW-0479">Metal-binding</keyword>
<dbReference type="GO" id="GO:0008270">
    <property type="term" value="F:zinc ion binding"/>
    <property type="evidence" value="ECO:0007669"/>
    <property type="project" value="UniProtKB-KW"/>
</dbReference>
<protein>
    <submittedName>
        <fullName evidence="6">E3 ubiquitin-protein ligase APD1</fullName>
    </submittedName>
</protein>
<keyword evidence="3" id="KW-0862">Zinc</keyword>
<organism evidence="6 7">
    <name type="scientific">Cardamine amara subsp. amara</name>
    <dbReference type="NCBI Taxonomy" id="228776"/>
    <lineage>
        <taxon>Eukaryota</taxon>
        <taxon>Viridiplantae</taxon>
        <taxon>Streptophyta</taxon>
        <taxon>Embryophyta</taxon>
        <taxon>Tracheophyta</taxon>
        <taxon>Spermatophyta</taxon>
        <taxon>Magnoliopsida</taxon>
        <taxon>eudicotyledons</taxon>
        <taxon>Gunneridae</taxon>
        <taxon>Pentapetalae</taxon>
        <taxon>rosids</taxon>
        <taxon>malvids</taxon>
        <taxon>Brassicales</taxon>
        <taxon>Brassicaceae</taxon>
        <taxon>Cardamineae</taxon>
        <taxon>Cardamine</taxon>
    </lineage>
</organism>
<gene>
    <name evidence="6" type="ORF">V5N11_017540</name>
</gene>
<dbReference type="PANTHER" id="PTHR46858">
    <property type="entry name" value="OS05G0521000 PROTEIN"/>
    <property type="match status" value="1"/>
</dbReference>
<keyword evidence="2" id="KW-0863">Zinc-finger</keyword>
<dbReference type="AlphaFoldDB" id="A0ABD0ZG29"/>
<dbReference type="Pfam" id="PF16040">
    <property type="entry name" value="APD1-4_N"/>
    <property type="match status" value="1"/>
</dbReference>
<dbReference type="InterPro" id="IPR032008">
    <property type="entry name" value="APD1-4_N"/>
</dbReference>
<dbReference type="InterPro" id="IPR032010">
    <property type="entry name" value="APD1-4_M"/>
</dbReference>
<proteinExistence type="predicted"/>
<evidence type="ECO:0000256" key="2">
    <source>
        <dbReference type="ARBA" id="ARBA00022771"/>
    </source>
</evidence>
<dbReference type="Proteomes" id="UP001558713">
    <property type="component" value="Unassembled WGS sequence"/>
</dbReference>
<name>A0ABD0ZG29_CARAN</name>
<keyword evidence="7" id="KW-1185">Reference proteome</keyword>
<comment type="caution">
    <text evidence="6">The sequence shown here is derived from an EMBL/GenBank/DDBJ whole genome shotgun (WGS) entry which is preliminary data.</text>
</comment>
<accession>A0ABD0ZG29</accession>
<evidence type="ECO:0000313" key="6">
    <source>
        <dbReference type="EMBL" id="KAL1193646.1"/>
    </source>
</evidence>
<sequence length="158" mass="17923">MVKELVSKPGLQLYGFSKSPNLDVFDNWSESRVFSVSRNSNKGWPYYLNKGTTLNISYNVKPQGSSVQLVVNEGIQGISQWLLNNPTYRDTYCSWNLIQGYGVIELDISKSSGYYVSVANLKSNDIKVELNIDVRAVLYNTKHSFYNCTFSNGECIFM</sequence>
<reference evidence="6 7" key="1">
    <citation type="submission" date="2024-04" db="EMBL/GenBank/DDBJ databases">
        <title>Genome assembly C_amara_ONT_v2.</title>
        <authorList>
            <person name="Yant L."/>
            <person name="Moore C."/>
            <person name="Slenker M."/>
        </authorList>
    </citation>
    <scope>NUCLEOTIDE SEQUENCE [LARGE SCALE GENOMIC DNA]</scope>
    <source>
        <tissue evidence="6">Leaf</tissue>
    </source>
</reference>
<feature type="domain" description="E3 ubiquitin-protein ligase APD1-4 middle" evidence="5">
    <location>
        <begin position="104"/>
        <end position="157"/>
    </location>
</feature>
<dbReference type="EMBL" id="JBANAX010000776">
    <property type="protein sequence ID" value="KAL1193646.1"/>
    <property type="molecule type" value="Genomic_DNA"/>
</dbReference>
<evidence type="ECO:0000259" key="5">
    <source>
        <dbReference type="Pfam" id="PF16041"/>
    </source>
</evidence>
<dbReference type="Pfam" id="PF16041">
    <property type="entry name" value="APD1-4_M"/>
    <property type="match status" value="1"/>
</dbReference>
<evidence type="ECO:0000256" key="1">
    <source>
        <dbReference type="ARBA" id="ARBA00022723"/>
    </source>
</evidence>
<dbReference type="PANTHER" id="PTHR46858:SF5">
    <property type="entry name" value="E3 UBIQUITIN-PROTEIN LIGASE APD1-RELATED"/>
    <property type="match status" value="1"/>
</dbReference>
<feature type="domain" description="E3 ubiquitin-protein ligase APD1-4 N-terminal" evidence="4">
    <location>
        <begin position="10"/>
        <end position="77"/>
    </location>
</feature>